<dbReference type="Pfam" id="PF11213">
    <property type="entry name" value="DUF3006"/>
    <property type="match status" value="1"/>
</dbReference>
<proteinExistence type="predicted"/>
<protein>
    <submittedName>
        <fullName evidence="1">DUF3006 domain-containing protein</fullName>
    </submittedName>
</protein>
<organism evidence="1 2">
    <name type="scientific">Ligaoa zhengdingensis</name>
    <dbReference type="NCBI Taxonomy" id="2763658"/>
    <lineage>
        <taxon>Bacteria</taxon>
        <taxon>Bacillati</taxon>
        <taxon>Bacillota</taxon>
        <taxon>Clostridia</taxon>
        <taxon>Eubacteriales</taxon>
        <taxon>Oscillospiraceae</taxon>
        <taxon>Ligaoa</taxon>
    </lineage>
</organism>
<gene>
    <name evidence="1" type="ORF">H8711_10950</name>
</gene>
<keyword evidence="2" id="KW-1185">Reference proteome</keyword>
<evidence type="ECO:0000313" key="1">
    <source>
        <dbReference type="EMBL" id="MBC8547443.1"/>
    </source>
</evidence>
<evidence type="ECO:0000313" key="2">
    <source>
        <dbReference type="Proteomes" id="UP000653127"/>
    </source>
</evidence>
<reference evidence="1" key="1">
    <citation type="submission" date="2020-08" db="EMBL/GenBank/DDBJ databases">
        <title>Genome public.</title>
        <authorList>
            <person name="Liu C."/>
            <person name="Sun Q."/>
        </authorList>
    </citation>
    <scope>NUCLEOTIDE SEQUENCE</scope>
    <source>
        <strain evidence="1">NSJ-31</strain>
    </source>
</reference>
<dbReference type="InterPro" id="IPR021377">
    <property type="entry name" value="DUF3006"/>
</dbReference>
<dbReference type="RefSeq" id="WP_249283487.1">
    <property type="nucleotide sequence ID" value="NZ_JACRST010000020.1"/>
</dbReference>
<dbReference type="Gene3D" id="6.20.120.50">
    <property type="match status" value="1"/>
</dbReference>
<accession>A0A926I5E7</accession>
<name>A0A926I5E7_9FIRM</name>
<dbReference type="EMBL" id="JACRST010000020">
    <property type="protein sequence ID" value="MBC8547443.1"/>
    <property type="molecule type" value="Genomic_DNA"/>
</dbReference>
<dbReference type="Proteomes" id="UP000653127">
    <property type="component" value="Unassembled WGS sequence"/>
</dbReference>
<comment type="caution">
    <text evidence="1">The sequence shown here is derived from an EMBL/GenBank/DDBJ whole genome shotgun (WGS) entry which is preliminary data.</text>
</comment>
<sequence>MQYLSIDRFEGGFAVCEDDGGVLTSYPRALLPPGAREGDVVALLPDGSFAPAPDETARRRAQIAALEDELFE</sequence>
<dbReference type="AlphaFoldDB" id="A0A926I5E7"/>